<dbReference type="SMART" id="SM01425">
    <property type="entry name" value="EsV_1_7"/>
    <property type="match status" value="5"/>
</dbReference>
<sequence>MGYIKSKMEDLSSIGKSIENSLNDDNSDEENKEYDSDEENKEYDSDEENKEYDSDGELLIYAQECNNNLVDDTIIEAMTIEVAATVAKRYRVCIKGDCPNIASFGNNGKPEYCSFHSPDDAIDLTHKKCEHTNCNTHASYGIKGSKHVQFCSKHYLPNMENLKNNKCIFIDEKTEEKCNTTASCNYLGETIRLYCIKHKITGMVDISNINNLCKTDKVVCPKRATFGKKGESSALFCKTHASRGMVNVLDKRKCEKCNDKRPMYNWAGEVKGRFCNKDKEKGMINIFAKKCEKCNKNPIFNKPEFKNGLMCIEHKDGDMIDIRHKRCKTPLCLTRANKKFDMHCFYCFVNLFPNDERVRNYKTKEKAVADFIKTTYTHLNWIEDRVIKGGCSRRRPDLLLDTAYDAASADITESNDQIIIIEIDENEHSHYESICENRRLMELSKDLNHRPLVVIKFNPDKYKKDGKNIPSCWEIDKTTSLSVIRKSKRIEWGFRLNELKKEIDKWLSTKTDKMLEIIKLFYTEE</sequence>
<dbReference type="Pfam" id="PF19114">
    <property type="entry name" value="EsV_1_7_cys"/>
    <property type="match status" value="6"/>
</dbReference>
<accession>A0A6C0I0H8</accession>
<dbReference type="AlphaFoldDB" id="A0A6C0I0H8"/>
<reference evidence="2" key="1">
    <citation type="journal article" date="2020" name="Nature">
        <title>Giant virus diversity and host interactions through global metagenomics.</title>
        <authorList>
            <person name="Schulz F."/>
            <person name="Roux S."/>
            <person name="Paez-Espino D."/>
            <person name="Jungbluth S."/>
            <person name="Walsh D.A."/>
            <person name="Denef V.J."/>
            <person name="McMahon K.D."/>
            <person name="Konstantinidis K.T."/>
            <person name="Eloe-Fadrosh E.A."/>
            <person name="Kyrpides N.C."/>
            <person name="Woyke T."/>
        </authorList>
    </citation>
    <scope>NUCLEOTIDE SEQUENCE</scope>
    <source>
        <strain evidence="2">GVMAG-M-3300023184-186</strain>
    </source>
</reference>
<dbReference type="InterPro" id="IPR043822">
    <property type="entry name" value="EsV_1_7_cys"/>
</dbReference>
<feature type="compositionally biased region" description="Acidic residues" evidence="1">
    <location>
        <begin position="25"/>
        <end position="50"/>
    </location>
</feature>
<name>A0A6C0I0H8_9ZZZZ</name>
<evidence type="ECO:0000313" key="2">
    <source>
        <dbReference type="EMBL" id="QHT86511.1"/>
    </source>
</evidence>
<protein>
    <submittedName>
        <fullName evidence="2">Uncharacterized protein</fullName>
    </submittedName>
</protein>
<organism evidence="2">
    <name type="scientific">viral metagenome</name>
    <dbReference type="NCBI Taxonomy" id="1070528"/>
    <lineage>
        <taxon>unclassified sequences</taxon>
        <taxon>metagenomes</taxon>
        <taxon>organismal metagenomes</taxon>
    </lineage>
</organism>
<dbReference type="Gene3D" id="6.10.140.110">
    <property type="match status" value="2"/>
</dbReference>
<feature type="region of interest" description="Disordered" evidence="1">
    <location>
        <begin position="15"/>
        <end position="50"/>
    </location>
</feature>
<evidence type="ECO:0000256" key="1">
    <source>
        <dbReference type="SAM" id="MobiDB-lite"/>
    </source>
</evidence>
<dbReference type="EMBL" id="MN740070">
    <property type="protein sequence ID" value="QHT86511.1"/>
    <property type="molecule type" value="Genomic_DNA"/>
</dbReference>
<proteinExistence type="predicted"/>